<keyword evidence="3" id="KW-1185">Reference proteome</keyword>
<evidence type="ECO:0000259" key="1">
    <source>
        <dbReference type="Pfam" id="PF16363"/>
    </source>
</evidence>
<gene>
    <name evidence="2" type="ORF">BST39_19300</name>
</gene>
<name>A0A1X0I6V2_9MYCO</name>
<organism evidence="2 3">
    <name type="scientific">Mycobacterium paraseoulense</name>
    <dbReference type="NCBI Taxonomy" id="590652"/>
    <lineage>
        <taxon>Bacteria</taxon>
        <taxon>Bacillati</taxon>
        <taxon>Actinomycetota</taxon>
        <taxon>Actinomycetes</taxon>
        <taxon>Mycobacteriales</taxon>
        <taxon>Mycobacteriaceae</taxon>
        <taxon>Mycobacterium</taxon>
    </lineage>
</organism>
<dbReference type="STRING" id="590652.BST39_19300"/>
<dbReference type="Proteomes" id="UP000192513">
    <property type="component" value="Unassembled WGS sequence"/>
</dbReference>
<evidence type="ECO:0000313" key="2">
    <source>
        <dbReference type="EMBL" id="ORB37224.1"/>
    </source>
</evidence>
<dbReference type="SUPFAM" id="SSF51735">
    <property type="entry name" value="NAD(P)-binding Rossmann-fold domains"/>
    <property type="match status" value="1"/>
</dbReference>
<dbReference type="AlphaFoldDB" id="A0A1X0I6V2"/>
<dbReference type="Gene3D" id="3.90.25.10">
    <property type="entry name" value="UDP-galactose 4-epimerase, domain 1"/>
    <property type="match status" value="1"/>
</dbReference>
<dbReference type="PANTHER" id="PTHR43000">
    <property type="entry name" value="DTDP-D-GLUCOSE 4,6-DEHYDRATASE-RELATED"/>
    <property type="match status" value="1"/>
</dbReference>
<dbReference type="Gene3D" id="3.40.50.720">
    <property type="entry name" value="NAD(P)-binding Rossmann-like Domain"/>
    <property type="match status" value="1"/>
</dbReference>
<dbReference type="Pfam" id="PF16363">
    <property type="entry name" value="GDP_Man_Dehyd"/>
    <property type="match status" value="1"/>
</dbReference>
<dbReference type="NCBIfam" id="TIGR02622">
    <property type="entry name" value="CDP_4_6_dhtase"/>
    <property type="match status" value="1"/>
</dbReference>
<sequence length="364" mass="40357">MEMLALNAFGTAYRGRRVFVTGHTGFKGSWLCLWLHALGSDVAGLALDPSSEPSHWDLLKLSMADHRIDIRDEAAVREVFAAERPEIVFHLAAQPLVRRSYHEPVATWSTNVMGTVHVLEAARHTPSVRAVVVVTTDKCYENREWPWAYRERDRLGGRDPYSASKAGAELVAASYRNAFLQQPSAPLLATGRGGNVIGGGDWSEDRLIPDLMRSLVAGEPAVIRSPRATRPWQHVLDCLSGYLLLGERLLAGDITVGDAWNFGPDGEGNRTVEQVLGDFARSWPDLRWQAASSPQPHEAGLLQLDTAKAKMHLGWRPVWNLEKAVHHTADWYRRWLELGQVASADQLDAYITDAVASDLAWATT</sequence>
<evidence type="ECO:0000313" key="3">
    <source>
        <dbReference type="Proteomes" id="UP000192513"/>
    </source>
</evidence>
<dbReference type="InterPro" id="IPR013445">
    <property type="entry name" value="CDP_4_6_deHydtase"/>
</dbReference>
<feature type="domain" description="NAD(P)-binding" evidence="1">
    <location>
        <begin position="19"/>
        <end position="327"/>
    </location>
</feature>
<accession>A0A1X0I6V2</accession>
<protein>
    <submittedName>
        <fullName evidence="2">CDP-glucose 4,6-dehydratase</fullName>
    </submittedName>
</protein>
<comment type="caution">
    <text evidence="2">The sequence shown here is derived from an EMBL/GenBank/DDBJ whole genome shotgun (WGS) entry which is preliminary data.</text>
</comment>
<proteinExistence type="predicted"/>
<reference evidence="2 3" key="1">
    <citation type="submission" date="2017-02" db="EMBL/GenBank/DDBJ databases">
        <title>The new phylogeny of genus Mycobacterium.</title>
        <authorList>
            <person name="Tortoli E."/>
            <person name="Trovato A."/>
            <person name="Cirillo D.M."/>
        </authorList>
    </citation>
    <scope>NUCLEOTIDE SEQUENCE [LARGE SCALE GENOMIC DNA]</scope>
    <source>
        <strain evidence="2 3">DSM 45000</strain>
    </source>
</reference>
<dbReference type="OrthoDB" id="9779041at2"/>
<dbReference type="InterPro" id="IPR016040">
    <property type="entry name" value="NAD(P)-bd_dom"/>
</dbReference>
<dbReference type="EMBL" id="MVIE01000027">
    <property type="protein sequence ID" value="ORB37224.1"/>
    <property type="molecule type" value="Genomic_DNA"/>
</dbReference>
<dbReference type="InterPro" id="IPR036291">
    <property type="entry name" value="NAD(P)-bd_dom_sf"/>
</dbReference>